<sequence>MGAADGAALVGAAVMVDEAAVLVGQEVTAGAVAPADEVGKDEDADEVDMAGVVGVDNNNGDDASKRIHMKADLC</sequence>
<name>A0A2W2AZR7_9BACT</name>
<accession>A0A2W2AZR7</accession>
<gene>
    <name evidence="1" type="ORF">DN068_07300</name>
</gene>
<reference evidence="1 2" key="1">
    <citation type="submission" date="2018-06" db="EMBL/GenBank/DDBJ databases">
        <title>Mucibacter soli gen. nov., sp. nov., a new member of the family Chitinophagaceae producing mucin.</title>
        <authorList>
            <person name="Kim M.-K."/>
            <person name="Park S."/>
            <person name="Kim T.-S."/>
            <person name="Joung Y."/>
            <person name="Han J.-H."/>
            <person name="Kim S.B."/>
        </authorList>
    </citation>
    <scope>NUCLEOTIDE SEQUENCE [LARGE SCALE GENOMIC DNA]</scope>
    <source>
        <strain evidence="1 2">R1-15</strain>
    </source>
</reference>
<evidence type="ECO:0000313" key="1">
    <source>
        <dbReference type="EMBL" id="PZF73524.1"/>
    </source>
</evidence>
<dbReference type="AlphaFoldDB" id="A0A2W2AZR7"/>
<protein>
    <submittedName>
        <fullName evidence="1">Uncharacterized protein</fullName>
    </submittedName>
</protein>
<proteinExistence type="predicted"/>
<comment type="caution">
    <text evidence="1">The sequence shown here is derived from an EMBL/GenBank/DDBJ whole genome shotgun (WGS) entry which is preliminary data.</text>
</comment>
<organism evidence="1 2">
    <name type="scientific">Taibaiella soli</name>
    <dbReference type="NCBI Taxonomy" id="1649169"/>
    <lineage>
        <taxon>Bacteria</taxon>
        <taxon>Pseudomonadati</taxon>
        <taxon>Bacteroidota</taxon>
        <taxon>Chitinophagia</taxon>
        <taxon>Chitinophagales</taxon>
        <taxon>Chitinophagaceae</taxon>
        <taxon>Taibaiella</taxon>
    </lineage>
</organism>
<keyword evidence="2" id="KW-1185">Reference proteome</keyword>
<dbReference type="Proteomes" id="UP000248745">
    <property type="component" value="Unassembled WGS sequence"/>
</dbReference>
<dbReference type="EMBL" id="QKTW01000011">
    <property type="protein sequence ID" value="PZF73524.1"/>
    <property type="molecule type" value="Genomic_DNA"/>
</dbReference>
<evidence type="ECO:0000313" key="2">
    <source>
        <dbReference type="Proteomes" id="UP000248745"/>
    </source>
</evidence>